<organism evidence="17 18">
    <name type="scientific">Lutibacter flavus</name>
    <dbReference type="NCBI Taxonomy" id="691689"/>
    <lineage>
        <taxon>Bacteria</taxon>
        <taxon>Pseudomonadati</taxon>
        <taxon>Bacteroidota</taxon>
        <taxon>Flavobacteriia</taxon>
        <taxon>Flavobacteriales</taxon>
        <taxon>Flavobacteriaceae</taxon>
        <taxon>Lutibacter</taxon>
    </lineage>
</organism>
<dbReference type="UniPathway" id="UPA00109">
    <property type="reaction ID" value="UER00182"/>
</dbReference>
<dbReference type="GO" id="GO:0030388">
    <property type="term" value="P:fructose 1,6-bisphosphate metabolic process"/>
    <property type="evidence" value="ECO:0007669"/>
    <property type="project" value="TreeGrafter"/>
</dbReference>
<evidence type="ECO:0000259" key="16">
    <source>
        <dbReference type="Pfam" id="PF00365"/>
    </source>
</evidence>
<dbReference type="Proteomes" id="UP000198412">
    <property type="component" value="Unassembled WGS sequence"/>
</dbReference>
<dbReference type="GO" id="GO:0048029">
    <property type="term" value="F:monosaccharide binding"/>
    <property type="evidence" value="ECO:0007669"/>
    <property type="project" value="TreeGrafter"/>
</dbReference>
<evidence type="ECO:0000256" key="6">
    <source>
        <dbReference type="ARBA" id="ARBA00022533"/>
    </source>
</evidence>
<keyword evidence="9" id="KW-0547">Nucleotide-binding</keyword>
<keyword evidence="11" id="KW-0067">ATP-binding</keyword>
<evidence type="ECO:0000256" key="2">
    <source>
        <dbReference type="ARBA" id="ARBA00004496"/>
    </source>
</evidence>
<dbReference type="GO" id="GO:0061621">
    <property type="term" value="P:canonical glycolysis"/>
    <property type="evidence" value="ECO:0007669"/>
    <property type="project" value="TreeGrafter"/>
</dbReference>
<dbReference type="InterPro" id="IPR015912">
    <property type="entry name" value="Phosphofructokinase_CS"/>
</dbReference>
<protein>
    <recommendedName>
        <fullName evidence="4">6-phosphofructokinase</fullName>
        <ecNumber evidence="4">2.7.1.11</ecNumber>
    </recommendedName>
</protein>
<dbReference type="GO" id="GO:0070095">
    <property type="term" value="F:fructose-6-phosphate binding"/>
    <property type="evidence" value="ECO:0007669"/>
    <property type="project" value="TreeGrafter"/>
</dbReference>
<comment type="catalytic activity">
    <reaction evidence="15">
        <text>beta-D-fructose 6-phosphate + ATP = beta-D-fructose 1,6-bisphosphate + ADP + H(+)</text>
        <dbReference type="Rhea" id="RHEA:16109"/>
        <dbReference type="ChEBI" id="CHEBI:15378"/>
        <dbReference type="ChEBI" id="CHEBI:30616"/>
        <dbReference type="ChEBI" id="CHEBI:32966"/>
        <dbReference type="ChEBI" id="CHEBI:57634"/>
        <dbReference type="ChEBI" id="CHEBI:456216"/>
        <dbReference type="EC" id="2.7.1.11"/>
    </reaction>
</comment>
<comment type="subcellular location">
    <subcellularLocation>
        <location evidence="2">Cytoplasm</location>
    </subcellularLocation>
</comment>
<evidence type="ECO:0000313" key="17">
    <source>
        <dbReference type="EMBL" id="SNR35064.1"/>
    </source>
</evidence>
<evidence type="ECO:0000256" key="12">
    <source>
        <dbReference type="ARBA" id="ARBA00022842"/>
    </source>
</evidence>
<evidence type="ECO:0000256" key="10">
    <source>
        <dbReference type="ARBA" id="ARBA00022777"/>
    </source>
</evidence>
<dbReference type="EC" id="2.7.1.11" evidence="4"/>
<dbReference type="InterPro" id="IPR012003">
    <property type="entry name" value="ATP_PFK_prok-type"/>
</dbReference>
<dbReference type="Gene3D" id="3.40.50.450">
    <property type="match status" value="1"/>
</dbReference>
<dbReference type="PROSITE" id="PS00433">
    <property type="entry name" value="PHOSPHOFRUCTOKINASE"/>
    <property type="match status" value="1"/>
</dbReference>
<dbReference type="GO" id="GO:0046872">
    <property type="term" value="F:metal ion binding"/>
    <property type="evidence" value="ECO:0007669"/>
    <property type="project" value="UniProtKB-KW"/>
</dbReference>
<reference evidence="18" key="1">
    <citation type="submission" date="2017-06" db="EMBL/GenBank/DDBJ databases">
        <authorList>
            <person name="Varghese N."/>
            <person name="Submissions S."/>
        </authorList>
    </citation>
    <scope>NUCLEOTIDE SEQUENCE [LARGE SCALE GENOMIC DNA]</scope>
    <source>
        <strain evidence="18">DSM 27993</strain>
    </source>
</reference>
<dbReference type="InterPro" id="IPR035966">
    <property type="entry name" value="PKF_sf"/>
</dbReference>
<dbReference type="OrthoDB" id="9802503at2"/>
<keyword evidence="12" id="KW-0460">Magnesium</keyword>
<name>A0A238VLL7_9FLAO</name>
<evidence type="ECO:0000256" key="1">
    <source>
        <dbReference type="ARBA" id="ARBA00001946"/>
    </source>
</evidence>
<evidence type="ECO:0000256" key="13">
    <source>
        <dbReference type="ARBA" id="ARBA00023152"/>
    </source>
</evidence>
<dbReference type="InterPro" id="IPR000023">
    <property type="entry name" value="Phosphofructokinase_dom"/>
</dbReference>
<dbReference type="PRINTS" id="PR00476">
    <property type="entry name" value="PHFRCTKINASE"/>
</dbReference>
<dbReference type="GO" id="GO:0016208">
    <property type="term" value="F:AMP binding"/>
    <property type="evidence" value="ECO:0007669"/>
    <property type="project" value="TreeGrafter"/>
</dbReference>
<dbReference type="GO" id="GO:0006002">
    <property type="term" value="P:fructose 6-phosphate metabolic process"/>
    <property type="evidence" value="ECO:0007669"/>
    <property type="project" value="InterPro"/>
</dbReference>
<evidence type="ECO:0000256" key="4">
    <source>
        <dbReference type="ARBA" id="ARBA00012055"/>
    </source>
</evidence>
<dbReference type="InterPro" id="IPR022953">
    <property type="entry name" value="ATP_PFK"/>
</dbReference>
<dbReference type="EMBL" id="FZNX01000001">
    <property type="protein sequence ID" value="SNR35064.1"/>
    <property type="molecule type" value="Genomic_DNA"/>
</dbReference>
<dbReference type="GO" id="GO:0005524">
    <property type="term" value="F:ATP binding"/>
    <property type="evidence" value="ECO:0007669"/>
    <property type="project" value="UniProtKB-KW"/>
</dbReference>
<dbReference type="GO" id="GO:0042802">
    <property type="term" value="F:identical protein binding"/>
    <property type="evidence" value="ECO:0007669"/>
    <property type="project" value="TreeGrafter"/>
</dbReference>
<feature type="domain" description="Phosphofructokinase" evidence="16">
    <location>
        <begin position="7"/>
        <end position="278"/>
    </location>
</feature>
<evidence type="ECO:0000256" key="3">
    <source>
        <dbReference type="ARBA" id="ARBA00004679"/>
    </source>
</evidence>
<gene>
    <name evidence="17" type="ORF">SAMN04488111_0671</name>
</gene>
<dbReference type="FunFam" id="3.40.50.460:FF:000002">
    <property type="entry name" value="ATP-dependent 6-phosphofructokinase"/>
    <property type="match status" value="1"/>
</dbReference>
<dbReference type="RefSeq" id="WP_089376999.1">
    <property type="nucleotide sequence ID" value="NZ_FZNX01000001.1"/>
</dbReference>
<dbReference type="Gene3D" id="3.40.50.460">
    <property type="entry name" value="Phosphofructokinase domain"/>
    <property type="match status" value="1"/>
</dbReference>
<keyword evidence="5" id="KW-0963">Cytoplasm</keyword>
<sequence>MTKTIKNIGVFTSGGDAPGMNASLYAIIKAASLKNITITGIWQGYDGMVDASFTHLHPKNLAPHVHQGGTIIKTSRSPRFLTLKGRIKAAKNLKKAKIDALIAIGGDGTFRGLMALKEICDIPTIGIPGTIDNDMMGTDYTLGFDSAVNTAINAIDNIRDTAESHNRIFLVEVMGRDSGYIAINSGLCTAADGILIPESKKDQVLLLNKLQHFKNRESLIIVVAEGDETGAIVMAEKIKAINKKVDVRITILGHIQRGGNPTAFDRLLGIRLGVAALDEVLKGTTNVMAGLLNNKITFTPFEKVVKQHKVQTELKELVELFSR</sequence>
<keyword evidence="6" id="KW-0021">Allosteric enzyme</keyword>
<accession>A0A238VLL7</accession>
<dbReference type="Pfam" id="PF00365">
    <property type="entry name" value="PFK"/>
    <property type="match status" value="1"/>
</dbReference>
<evidence type="ECO:0000256" key="9">
    <source>
        <dbReference type="ARBA" id="ARBA00022741"/>
    </source>
</evidence>
<dbReference type="GO" id="GO:0005945">
    <property type="term" value="C:6-phosphofructokinase complex"/>
    <property type="evidence" value="ECO:0007669"/>
    <property type="project" value="TreeGrafter"/>
</dbReference>
<evidence type="ECO:0000256" key="15">
    <source>
        <dbReference type="ARBA" id="ARBA00048070"/>
    </source>
</evidence>
<keyword evidence="7" id="KW-0808">Transferase</keyword>
<dbReference type="PANTHER" id="PTHR13697">
    <property type="entry name" value="PHOSPHOFRUCTOKINASE"/>
    <property type="match status" value="1"/>
</dbReference>
<evidence type="ECO:0000256" key="5">
    <source>
        <dbReference type="ARBA" id="ARBA00022490"/>
    </source>
</evidence>
<evidence type="ECO:0000313" key="18">
    <source>
        <dbReference type="Proteomes" id="UP000198412"/>
    </source>
</evidence>
<dbReference type="AlphaFoldDB" id="A0A238VLL7"/>
<evidence type="ECO:0000256" key="14">
    <source>
        <dbReference type="ARBA" id="ARBA00038478"/>
    </source>
</evidence>
<keyword evidence="18" id="KW-1185">Reference proteome</keyword>
<dbReference type="NCBIfam" id="NF002872">
    <property type="entry name" value="PRK03202.1"/>
    <property type="match status" value="1"/>
</dbReference>
<comment type="pathway">
    <text evidence="3">Carbohydrate degradation; glycolysis; D-glyceraldehyde 3-phosphate and glycerone phosphate from D-glucose: step 3/4.</text>
</comment>
<comment type="similarity">
    <text evidence="14">Belongs to the phosphofructokinase type A (PFKA) family.</text>
</comment>
<keyword evidence="8" id="KW-0479">Metal-binding</keyword>
<dbReference type="PIRSF" id="PIRSF000532">
    <property type="entry name" value="ATP_PFK_prok"/>
    <property type="match status" value="1"/>
</dbReference>
<evidence type="ECO:0000256" key="7">
    <source>
        <dbReference type="ARBA" id="ARBA00022679"/>
    </source>
</evidence>
<keyword evidence="10 17" id="KW-0418">Kinase</keyword>
<proteinExistence type="inferred from homology"/>
<dbReference type="PANTHER" id="PTHR13697:SF4">
    <property type="entry name" value="ATP-DEPENDENT 6-PHOSPHOFRUCTOKINASE"/>
    <property type="match status" value="1"/>
</dbReference>
<evidence type="ECO:0000256" key="11">
    <source>
        <dbReference type="ARBA" id="ARBA00022840"/>
    </source>
</evidence>
<comment type="cofactor">
    <cofactor evidence="1">
        <name>Mg(2+)</name>
        <dbReference type="ChEBI" id="CHEBI:18420"/>
    </cofactor>
</comment>
<dbReference type="SUPFAM" id="SSF53784">
    <property type="entry name" value="Phosphofructokinase"/>
    <property type="match status" value="1"/>
</dbReference>
<evidence type="ECO:0000256" key="8">
    <source>
        <dbReference type="ARBA" id="ARBA00022723"/>
    </source>
</evidence>
<dbReference type="GO" id="GO:0003872">
    <property type="term" value="F:6-phosphofructokinase activity"/>
    <property type="evidence" value="ECO:0007669"/>
    <property type="project" value="UniProtKB-EC"/>
</dbReference>
<keyword evidence="13" id="KW-0324">Glycolysis</keyword>